<organism evidence="10 11">
    <name type="scientific">Araneus ventricosus</name>
    <name type="common">Orbweaver spider</name>
    <name type="synonym">Epeira ventricosa</name>
    <dbReference type="NCBI Taxonomy" id="182803"/>
    <lineage>
        <taxon>Eukaryota</taxon>
        <taxon>Metazoa</taxon>
        <taxon>Ecdysozoa</taxon>
        <taxon>Arthropoda</taxon>
        <taxon>Chelicerata</taxon>
        <taxon>Arachnida</taxon>
        <taxon>Araneae</taxon>
        <taxon>Araneomorphae</taxon>
        <taxon>Entelegynae</taxon>
        <taxon>Araneoidea</taxon>
        <taxon>Araneidae</taxon>
        <taxon>Araneus</taxon>
    </lineage>
</organism>
<dbReference type="GO" id="GO:0044218">
    <property type="term" value="C:other organism cell membrane"/>
    <property type="evidence" value="ECO:0007669"/>
    <property type="project" value="UniProtKB-KW"/>
</dbReference>
<evidence type="ECO:0000313" key="11">
    <source>
        <dbReference type="Proteomes" id="UP000499080"/>
    </source>
</evidence>
<evidence type="ECO:0000256" key="7">
    <source>
        <dbReference type="ARBA" id="ARBA00022699"/>
    </source>
</evidence>
<gene>
    <name evidence="10" type="ORF">AVEN_123586_1</name>
</gene>
<accession>A0A4Y2MNG4</accession>
<evidence type="ECO:0000256" key="9">
    <source>
        <dbReference type="ARBA" id="ARBA00023298"/>
    </source>
</evidence>
<dbReference type="Proteomes" id="UP000499080">
    <property type="component" value="Unassembled WGS sequence"/>
</dbReference>
<evidence type="ECO:0000256" key="3">
    <source>
        <dbReference type="ARBA" id="ARBA00022483"/>
    </source>
</evidence>
<dbReference type="SUPFAM" id="SSF48403">
    <property type="entry name" value="Ankyrin repeat"/>
    <property type="match status" value="1"/>
</dbReference>
<dbReference type="Gene3D" id="1.25.40.20">
    <property type="entry name" value="Ankyrin repeat-containing domain"/>
    <property type="match status" value="1"/>
</dbReference>
<dbReference type="EMBL" id="BGPR01007679">
    <property type="protein sequence ID" value="GBN28708.1"/>
    <property type="molecule type" value="Genomic_DNA"/>
</dbReference>
<keyword evidence="3" id="KW-0268">Exocytosis</keyword>
<dbReference type="Pfam" id="PF12796">
    <property type="entry name" value="Ank_2"/>
    <property type="match status" value="1"/>
</dbReference>
<keyword evidence="11" id="KW-1185">Reference proteome</keyword>
<keyword evidence="9" id="KW-1053">Target membrane</keyword>
<protein>
    <submittedName>
        <fullName evidence="10">Uncharacterized protein</fullName>
    </submittedName>
</protein>
<evidence type="ECO:0000256" key="6">
    <source>
        <dbReference type="ARBA" id="ARBA00022656"/>
    </source>
</evidence>
<sequence length="209" mass="23844">MSIKDDVSHILISAVKSSDHELVRKILDENQEFSFPLNQSVKSPLHIICNEVQKSEENCEQFAFFNQKKSIIYMLVDAGVDLEQPDEVGNTCLFYAVKNEDSVICDVLLQCGADMWAETEFGLSVHEYANNSASDEVNDIFQKYFPGLWKSVECEDIYQVRRLINLWCRTDLSKDGVILKDIALATGNEEIISLILGIFDSMVWCLRFL</sequence>
<comment type="caution">
    <text evidence="10">The sequence shown here is derived from an EMBL/GenBank/DDBJ whole genome shotgun (WGS) entry which is preliminary data.</text>
</comment>
<evidence type="ECO:0000256" key="4">
    <source>
        <dbReference type="ARBA" id="ARBA00022525"/>
    </source>
</evidence>
<evidence type="ECO:0000313" key="10">
    <source>
        <dbReference type="EMBL" id="GBN28708.1"/>
    </source>
</evidence>
<dbReference type="GO" id="GO:0044231">
    <property type="term" value="C:host cell presynaptic membrane"/>
    <property type="evidence" value="ECO:0007669"/>
    <property type="project" value="UniProtKB-KW"/>
</dbReference>
<dbReference type="InterPro" id="IPR002110">
    <property type="entry name" value="Ankyrin_rpt"/>
</dbReference>
<dbReference type="GO" id="GO:0006887">
    <property type="term" value="P:exocytosis"/>
    <property type="evidence" value="ECO:0007669"/>
    <property type="project" value="UniProtKB-KW"/>
</dbReference>
<dbReference type="OrthoDB" id="6436937at2759"/>
<keyword evidence="4" id="KW-0964">Secreted</keyword>
<evidence type="ECO:0000256" key="2">
    <source>
        <dbReference type="ARBA" id="ARBA00004613"/>
    </source>
</evidence>
<keyword evidence="7" id="KW-0528">Neurotoxin</keyword>
<dbReference type="GO" id="GO:0005576">
    <property type="term" value="C:extracellular region"/>
    <property type="evidence" value="ECO:0007669"/>
    <property type="project" value="UniProtKB-SubCell"/>
</dbReference>
<dbReference type="InterPro" id="IPR036770">
    <property type="entry name" value="Ankyrin_rpt-contain_sf"/>
</dbReference>
<keyword evidence="5" id="KW-1052">Target cell membrane</keyword>
<dbReference type="AlphaFoldDB" id="A0A4Y2MNG4"/>
<evidence type="ECO:0000256" key="1">
    <source>
        <dbReference type="ARBA" id="ARBA00004175"/>
    </source>
</evidence>
<keyword evidence="9" id="KW-0472">Membrane</keyword>
<reference evidence="10 11" key="1">
    <citation type="journal article" date="2019" name="Sci. Rep.">
        <title>Orb-weaving spider Araneus ventricosus genome elucidates the spidroin gene catalogue.</title>
        <authorList>
            <person name="Kono N."/>
            <person name="Nakamura H."/>
            <person name="Ohtoshi R."/>
            <person name="Moran D.A.P."/>
            <person name="Shinohara A."/>
            <person name="Yoshida Y."/>
            <person name="Fujiwara M."/>
            <person name="Mori M."/>
            <person name="Tomita M."/>
            <person name="Arakawa K."/>
        </authorList>
    </citation>
    <scope>NUCLEOTIDE SEQUENCE [LARGE SCALE GENOMIC DNA]</scope>
</reference>
<keyword evidence="8" id="KW-0638">Presynaptic neurotoxin</keyword>
<evidence type="ECO:0000256" key="8">
    <source>
        <dbReference type="ARBA" id="ARBA00023028"/>
    </source>
</evidence>
<evidence type="ECO:0000256" key="5">
    <source>
        <dbReference type="ARBA" id="ARBA00022537"/>
    </source>
</evidence>
<proteinExistence type="predicted"/>
<name>A0A4Y2MNG4_ARAVE</name>
<comment type="subcellular location">
    <subcellularLocation>
        <location evidence="2">Secreted</location>
    </subcellularLocation>
    <subcellularLocation>
        <location evidence="1">Target cell membrane</location>
    </subcellularLocation>
</comment>
<dbReference type="GO" id="GO:0090729">
    <property type="term" value="F:toxin activity"/>
    <property type="evidence" value="ECO:0007669"/>
    <property type="project" value="UniProtKB-KW"/>
</dbReference>
<keyword evidence="6" id="KW-0800">Toxin</keyword>